<name>A0A7G9W863_ALKCA</name>
<dbReference type="InterPro" id="IPR001021">
    <property type="entry name" value="Ribosomal_bL25_long"/>
</dbReference>
<dbReference type="GO" id="GO:0003735">
    <property type="term" value="F:structural constituent of ribosome"/>
    <property type="evidence" value="ECO:0007669"/>
    <property type="project" value="InterPro"/>
</dbReference>
<dbReference type="InterPro" id="IPR020057">
    <property type="entry name" value="Ribosomal_bL25_b-dom"/>
</dbReference>
<dbReference type="InterPro" id="IPR029751">
    <property type="entry name" value="Ribosomal_L25_dom"/>
</dbReference>
<dbReference type="SUPFAM" id="SSF50715">
    <property type="entry name" value="Ribosomal protein L25-like"/>
    <property type="match status" value="1"/>
</dbReference>
<feature type="domain" description="Large ribosomal subunit protein bL25 L25" evidence="6">
    <location>
        <begin position="5"/>
        <end position="91"/>
    </location>
</feature>
<reference evidence="8 9" key="1">
    <citation type="submission" date="2020-07" db="EMBL/GenBank/DDBJ databases">
        <title>Alkalicella. sp. LB2 genome.</title>
        <authorList>
            <person name="Postec A."/>
            <person name="Quemeneur M."/>
        </authorList>
    </citation>
    <scope>NUCLEOTIDE SEQUENCE [LARGE SCALE GENOMIC DNA]</scope>
    <source>
        <strain evidence="8 9">LB2</strain>
    </source>
</reference>
<evidence type="ECO:0000256" key="5">
    <source>
        <dbReference type="HAMAP-Rule" id="MF_01334"/>
    </source>
</evidence>
<dbReference type="RefSeq" id="WP_213168941.1">
    <property type="nucleotide sequence ID" value="NZ_CP058559.1"/>
</dbReference>
<evidence type="ECO:0000259" key="7">
    <source>
        <dbReference type="Pfam" id="PF14693"/>
    </source>
</evidence>
<dbReference type="InterPro" id="IPR020930">
    <property type="entry name" value="Ribosomal_uL5_bac-type"/>
</dbReference>
<evidence type="ECO:0000313" key="8">
    <source>
        <dbReference type="EMBL" id="QNO14875.1"/>
    </source>
</evidence>
<evidence type="ECO:0000256" key="2">
    <source>
        <dbReference type="ARBA" id="ARBA00022884"/>
    </source>
</evidence>
<accession>A0A7G9W863</accession>
<gene>
    <name evidence="5" type="primary">rplY</name>
    <name evidence="5" type="synonym">ctc</name>
    <name evidence="8" type="ORF">HYG86_08855</name>
</gene>
<sequence>MSLILKGQSRETTSNGVNTQLRKDGYIPAIIYGKGIQNIAISVYSKDLIYVMNNGLNSTLIDLEVDSQKHSVIVKEIQTNKITGKTVHVDFQKVFSDQPIFKEVPIHLVGEQAAKKAGIIQFQKREIEVRGLPHEIPHHIDLDIGALTAGTTVSVGEVPVSSNLEIYSPKEEVVLSLMSVSYAEEVDETAETPVAEIS</sequence>
<dbReference type="Pfam" id="PF14693">
    <property type="entry name" value="Ribosomal_TL5_C"/>
    <property type="match status" value="1"/>
</dbReference>
<dbReference type="EMBL" id="CP058559">
    <property type="protein sequence ID" value="QNO14875.1"/>
    <property type="molecule type" value="Genomic_DNA"/>
</dbReference>
<dbReference type="GO" id="GO:0022625">
    <property type="term" value="C:cytosolic large ribosomal subunit"/>
    <property type="evidence" value="ECO:0007669"/>
    <property type="project" value="TreeGrafter"/>
</dbReference>
<dbReference type="AlphaFoldDB" id="A0A7G9W863"/>
<dbReference type="InterPro" id="IPR020056">
    <property type="entry name" value="Rbsml_bL25/Gln-tRNA_synth_N"/>
</dbReference>
<keyword evidence="1 5" id="KW-0699">rRNA-binding</keyword>
<dbReference type="GO" id="GO:0006412">
    <property type="term" value="P:translation"/>
    <property type="evidence" value="ECO:0007669"/>
    <property type="project" value="UniProtKB-UniRule"/>
</dbReference>
<dbReference type="GO" id="GO:0008097">
    <property type="term" value="F:5S rRNA binding"/>
    <property type="evidence" value="ECO:0007669"/>
    <property type="project" value="InterPro"/>
</dbReference>
<proteinExistence type="inferred from homology"/>
<dbReference type="Proteomes" id="UP000516160">
    <property type="component" value="Chromosome"/>
</dbReference>
<dbReference type="Gene3D" id="2.40.240.10">
    <property type="entry name" value="Ribosomal Protein L25, Chain P"/>
    <property type="match status" value="1"/>
</dbReference>
<dbReference type="PANTHER" id="PTHR33284">
    <property type="entry name" value="RIBOSOMAL PROTEIN L25/GLN-TRNA SYNTHETASE, ANTI-CODON-BINDING DOMAIN-CONTAINING PROTEIN"/>
    <property type="match status" value="1"/>
</dbReference>
<dbReference type="InterPro" id="IPR037121">
    <property type="entry name" value="Ribosomal_bL25_C"/>
</dbReference>
<feature type="domain" description="Large ribosomal subunit protein bL25 beta" evidence="7">
    <location>
        <begin position="103"/>
        <end position="177"/>
    </location>
</feature>
<evidence type="ECO:0000256" key="1">
    <source>
        <dbReference type="ARBA" id="ARBA00022730"/>
    </source>
</evidence>
<keyword evidence="2 5" id="KW-0694">RNA-binding</keyword>
<evidence type="ECO:0000256" key="4">
    <source>
        <dbReference type="ARBA" id="ARBA00023274"/>
    </source>
</evidence>
<dbReference type="InterPro" id="IPR011035">
    <property type="entry name" value="Ribosomal_bL25/Gln-tRNA_synth"/>
</dbReference>
<organism evidence="8 9">
    <name type="scientific">Alkalicella caledoniensis</name>
    <dbReference type="NCBI Taxonomy" id="2731377"/>
    <lineage>
        <taxon>Bacteria</taxon>
        <taxon>Bacillati</taxon>
        <taxon>Bacillota</taxon>
        <taxon>Clostridia</taxon>
        <taxon>Eubacteriales</taxon>
        <taxon>Proteinivoracaceae</taxon>
        <taxon>Alkalicella</taxon>
    </lineage>
</organism>
<comment type="similarity">
    <text evidence="5">Belongs to the bacterial ribosomal protein bL25 family. CTC subfamily.</text>
</comment>
<keyword evidence="3 5" id="KW-0689">Ribosomal protein</keyword>
<keyword evidence="9" id="KW-1185">Reference proteome</keyword>
<evidence type="ECO:0000313" key="9">
    <source>
        <dbReference type="Proteomes" id="UP000516160"/>
    </source>
</evidence>
<dbReference type="NCBIfam" id="TIGR00731">
    <property type="entry name" value="bL25_bact_ctc"/>
    <property type="match status" value="1"/>
</dbReference>
<dbReference type="PANTHER" id="PTHR33284:SF1">
    <property type="entry name" value="RIBOSOMAL PROTEIN L25_GLN-TRNA SYNTHETASE, ANTI-CODON-BINDING DOMAIN-CONTAINING PROTEIN"/>
    <property type="match status" value="1"/>
</dbReference>
<comment type="subunit">
    <text evidence="5">Part of the 50S ribosomal subunit; part of the 5S rRNA/L5/L18/L25 subcomplex. Contacts the 5S rRNA. Binds to the 5S rRNA independently of L5 and L18.</text>
</comment>
<dbReference type="CDD" id="cd00495">
    <property type="entry name" value="Ribosomal_L25_TL5_CTC"/>
    <property type="match status" value="1"/>
</dbReference>
<dbReference type="KEGG" id="acae:HYG86_08855"/>
<comment type="function">
    <text evidence="5">This is one of the proteins that binds to the 5S RNA in the ribosome where it forms part of the central protuberance.</text>
</comment>
<evidence type="ECO:0000256" key="3">
    <source>
        <dbReference type="ARBA" id="ARBA00022980"/>
    </source>
</evidence>
<dbReference type="HAMAP" id="MF_01334">
    <property type="entry name" value="Ribosomal_bL25_CTC"/>
    <property type="match status" value="1"/>
</dbReference>
<dbReference type="Gene3D" id="2.170.120.20">
    <property type="entry name" value="Ribosomal protein L25, beta domain"/>
    <property type="match status" value="1"/>
</dbReference>
<evidence type="ECO:0000259" key="6">
    <source>
        <dbReference type="Pfam" id="PF01386"/>
    </source>
</evidence>
<keyword evidence="4 5" id="KW-0687">Ribonucleoprotein</keyword>
<dbReference type="Pfam" id="PF01386">
    <property type="entry name" value="Ribosomal_L25p"/>
    <property type="match status" value="1"/>
</dbReference>
<protein>
    <recommendedName>
        <fullName evidence="5">Large ribosomal subunit protein bL25</fullName>
    </recommendedName>
    <alternativeName>
        <fullName evidence="5">General stress protein CTC</fullName>
    </alternativeName>
</protein>